<dbReference type="Proteomes" id="UP000005289">
    <property type="component" value="Chromosome"/>
</dbReference>
<dbReference type="KEGG" id="tti:THITH_17335"/>
<feature type="domain" description="Peptidase C39-like" evidence="2">
    <location>
        <begin position="42"/>
        <end position="146"/>
    </location>
</feature>
<dbReference type="Pfam" id="PF13529">
    <property type="entry name" value="Peptidase_C39_2"/>
    <property type="match status" value="1"/>
</dbReference>
<organism evidence="3 4">
    <name type="scientific">Thioalkalivibrio paradoxus ARh 1</name>
    <dbReference type="NCBI Taxonomy" id="713585"/>
    <lineage>
        <taxon>Bacteria</taxon>
        <taxon>Pseudomonadati</taxon>
        <taxon>Pseudomonadota</taxon>
        <taxon>Gammaproteobacteria</taxon>
        <taxon>Chromatiales</taxon>
        <taxon>Ectothiorhodospiraceae</taxon>
        <taxon>Thioalkalivibrio</taxon>
    </lineage>
</organism>
<protein>
    <recommendedName>
        <fullName evidence="2">Peptidase C39-like domain-containing protein</fullName>
    </recommendedName>
</protein>
<sequence length="332" mass="36074">MVPVWLLFAALVAGCASAPQSARIQQEARADLPARAELTTTPFFPQREYQCGPAALATVLAVQDIDVLPDDLISEVYVPERQGSLQAEMRAAARARGLVAYRLRPELDDLLAEVAAGQPVVVFQNLGLGFAPRWHYAVVVGYDLDAGQIVLRSGTIERHLNSLPRFERTWARGGHWAFVAVPPDRPPASAEPLQWLRAVNELEQTGLLEAARTGYETAVRHWPWQPIGYIGLANTRFAAGDFPEAEDALHALLQTQPERHEAWNNLAHVLVARECGPLAREAAACASRLAPQPGIYQRTVHMAADATASATECRPLPPCPADAGAAAGEVRR</sequence>
<evidence type="ECO:0000313" key="4">
    <source>
        <dbReference type="Proteomes" id="UP000005289"/>
    </source>
</evidence>
<dbReference type="Gene3D" id="1.25.40.10">
    <property type="entry name" value="Tetratricopeptide repeat domain"/>
    <property type="match status" value="1"/>
</dbReference>
<dbReference type="SUPFAM" id="SSF48452">
    <property type="entry name" value="TPR-like"/>
    <property type="match status" value="1"/>
</dbReference>
<dbReference type="InterPro" id="IPR011990">
    <property type="entry name" value="TPR-like_helical_dom_sf"/>
</dbReference>
<evidence type="ECO:0000256" key="1">
    <source>
        <dbReference type="SAM" id="SignalP"/>
    </source>
</evidence>
<proteinExistence type="predicted"/>
<accession>W0DSD9</accession>
<dbReference type="HOGENOM" id="CLU_069114_0_0_6"/>
<dbReference type="NCBIfam" id="NF033920">
    <property type="entry name" value="C39_PA2778_fam"/>
    <property type="match status" value="1"/>
</dbReference>
<reference evidence="3 4" key="1">
    <citation type="submission" date="2013-12" db="EMBL/GenBank/DDBJ databases">
        <authorList>
            <consortium name="DOE Joint Genome Institute"/>
            <person name="Muyzer G."/>
            <person name="Huntemann M."/>
            <person name="Han J."/>
            <person name="Chen A."/>
            <person name="Kyrpides N."/>
            <person name="Mavromatis K."/>
            <person name="Markowitz V."/>
            <person name="Palaniappan K."/>
            <person name="Ivanova N."/>
            <person name="Schaumberg A."/>
            <person name="Pati A."/>
            <person name="Liolios K."/>
            <person name="Nordberg H.P."/>
            <person name="Cantor M.N."/>
            <person name="Hua S.X."/>
            <person name="Woyke T."/>
        </authorList>
    </citation>
    <scope>NUCLEOTIDE SEQUENCE [LARGE SCALE GENOMIC DNA]</scope>
    <source>
        <strain evidence="3 4">ARh 1</strain>
    </source>
</reference>
<dbReference type="EMBL" id="CP007029">
    <property type="protein sequence ID" value="AHE99765.1"/>
    <property type="molecule type" value="Genomic_DNA"/>
</dbReference>
<evidence type="ECO:0000259" key="2">
    <source>
        <dbReference type="Pfam" id="PF13529"/>
    </source>
</evidence>
<dbReference type="RefSeq" id="WP_006746627.1">
    <property type="nucleotide sequence ID" value="NZ_CP007029.1"/>
</dbReference>
<dbReference type="STRING" id="713585.THITH_17335"/>
<dbReference type="CDD" id="cd02549">
    <property type="entry name" value="Peptidase_C39A"/>
    <property type="match status" value="1"/>
</dbReference>
<dbReference type="Gene3D" id="3.90.70.10">
    <property type="entry name" value="Cysteine proteinases"/>
    <property type="match status" value="1"/>
</dbReference>
<dbReference type="InterPro" id="IPR039563">
    <property type="entry name" value="Peptidase_C39_single_dom"/>
</dbReference>
<name>W0DSD9_9GAMM</name>
<dbReference type="Pfam" id="PF13428">
    <property type="entry name" value="TPR_14"/>
    <property type="match status" value="1"/>
</dbReference>
<feature type="signal peptide" evidence="1">
    <location>
        <begin position="1"/>
        <end position="18"/>
    </location>
</feature>
<dbReference type="AlphaFoldDB" id="W0DSD9"/>
<dbReference type="InterPro" id="IPR039564">
    <property type="entry name" value="Peptidase_C39-like"/>
</dbReference>
<evidence type="ECO:0000313" key="3">
    <source>
        <dbReference type="EMBL" id="AHE99765.1"/>
    </source>
</evidence>
<keyword evidence="1" id="KW-0732">Signal</keyword>
<gene>
    <name evidence="3" type="ORF">THITH_17335</name>
</gene>
<feature type="chain" id="PRO_5004786993" description="Peptidase C39-like domain-containing protein" evidence="1">
    <location>
        <begin position="19"/>
        <end position="332"/>
    </location>
</feature>
<keyword evidence="4" id="KW-1185">Reference proteome</keyword>